<dbReference type="InterPro" id="IPR001375">
    <property type="entry name" value="Peptidase_S9_cat"/>
</dbReference>
<evidence type="ECO:0000313" key="4">
    <source>
        <dbReference type="EMBL" id="GAA5185728.1"/>
    </source>
</evidence>
<proteinExistence type="predicted"/>
<comment type="caution">
    <text evidence="4">The sequence shown here is derived from an EMBL/GenBank/DDBJ whole genome shotgun (WGS) entry which is preliminary data.</text>
</comment>
<evidence type="ECO:0000256" key="2">
    <source>
        <dbReference type="SAM" id="MobiDB-lite"/>
    </source>
</evidence>
<dbReference type="Proteomes" id="UP001501570">
    <property type="component" value="Unassembled WGS sequence"/>
</dbReference>
<evidence type="ECO:0000313" key="5">
    <source>
        <dbReference type="Proteomes" id="UP001501570"/>
    </source>
</evidence>
<evidence type="ECO:0000256" key="1">
    <source>
        <dbReference type="ARBA" id="ARBA00022801"/>
    </source>
</evidence>
<dbReference type="Gene3D" id="3.40.50.1820">
    <property type="entry name" value="alpha/beta hydrolase"/>
    <property type="match status" value="1"/>
</dbReference>
<dbReference type="InterPro" id="IPR029058">
    <property type="entry name" value="AB_hydrolase_fold"/>
</dbReference>
<organism evidence="4 5">
    <name type="scientific">Rugosimonospora acidiphila</name>
    <dbReference type="NCBI Taxonomy" id="556531"/>
    <lineage>
        <taxon>Bacteria</taxon>
        <taxon>Bacillati</taxon>
        <taxon>Actinomycetota</taxon>
        <taxon>Actinomycetes</taxon>
        <taxon>Micromonosporales</taxon>
        <taxon>Micromonosporaceae</taxon>
        <taxon>Rugosimonospora</taxon>
    </lineage>
</organism>
<feature type="region of interest" description="Disordered" evidence="2">
    <location>
        <begin position="133"/>
        <end position="161"/>
    </location>
</feature>
<dbReference type="EMBL" id="BAABJQ010000007">
    <property type="protein sequence ID" value="GAA5185728.1"/>
    <property type="molecule type" value="Genomic_DNA"/>
</dbReference>
<protein>
    <recommendedName>
        <fullName evidence="3">Peptidase S9 prolyl oligopeptidase catalytic domain-containing protein</fullName>
    </recommendedName>
</protein>
<dbReference type="PANTHER" id="PTHR42776:SF27">
    <property type="entry name" value="DIPEPTIDYL PEPTIDASE FAMILY MEMBER 6"/>
    <property type="match status" value="1"/>
</dbReference>
<feature type="domain" description="Peptidase S9 prolyl oligopeptidase catalytic" evidence="3">
    <location>
        <begin position="445"/>
        <end position="647"/>
    </location>
</feature>
<dbReference type="SUPFAM" id="SSF82171">
    <property type="entry name" value="DPP6 N-terminal domain-like"/>
    <property type="match status" value="1"/>
</dbReference>
<evidence type="ECO:0000259" key="3">
    <source>
        <dbReference type="Pfam" id="PF00326"/>
    </source>
</evidence>
<keyword evidence="5" id="KW-1185">Reference proteome</keyword>
<dbReference type="RefSeq" id="WP_345630061.1">
    <property type="nucleotide sequence ID" value="NZ_BAABJQ010000007.1"/>
</dbReference>
<reference evidence="5" key="1">
    <citation type="journal article" date="2019" name="Int. J. Syst. Evol. Microbiol.">
        <title>The Global Catalogue of Microorganisms (GCM) 10K type strain sequencing project: providing services to taxonomists for standard genome sequencing and annotation.</title>
        <authorList>
            <consortium name="The Broad Institute Genomics Platform"/>
            <consortium name="The Broad Institute Genome Sequencing Center for Infectious Disease"/>
            <person name="Wu L."/>
            <person name="Ma J."/>
        </authorList>
    </citation>
    <scope>NUCLEOTIDE SEQUENCE [LARGE SCALE GENOMIC DNA]</scope>
    <source>
        <strain evidence="5">JCM 18304</strain>
    </source>
</reference>
<dbReference type="SUPFAM" id="SSF53474">
    <property type="entry name" value="alpha/beta-Hydrolases"/>
    <property type="match status" value="1"/>
</dbReference>
<dbReference type="PANTHER" id="PTHR42776">
    <property type="entry name" value="SERINE PEPTIDASE S9 FAMILY MEMBER"/>
    <property type="match status" value="1"/>
</dbReference>
<dbReference type="Pfam" id="PF00326">
    <property type="entry name" value="Peptidase_S9"/>
    <property type="match status" value="1"/>
</dbReference>
<sequence length="654" mass="70131">MGRATRELTAELVVDGRAPSSPALSPDGRWVVYVLAAVGQAGEQPSDQLWIAEVDGKLPPRRLDLPPARLSSPQWAPDSDSILFLSDGLTPGAAQLHRVGRGGGPAQVLTEWRGGIHHHRPLADPALVAIIAPDEPTAPHGPTAADGQRDNDRDDAQLGGSASPARLRLLDLRTRQLRSPAGFADRHVVDVVQRPDGGPLAVLTWSSPEIDPGLLEPALHLLDPYLDQARDLGPVAVDAHSPVWWRTGADWHLTYLALTPPGLQAGTAVFDLVVPPAGLAGAHQNFTAGMPACPAELVRVDRGAPLVVVADGLDTAIYRFVPGQPRPVEVSRHAGLVDQLTASRDGDLVAAIGSTSYEPRDVRVGPPHGPLVRLTDTRPELRGIPWGVQQRLSYQASDGLALDGLLVLPVGRSRGDGPFPLVTLVHGGPYDRYADRFMLHWAPSAQWLAHAGYAVFLPNPRGGQGHGHDFAASVAGAVGQEEWVDILTGIDLLIAQGVGDPDRLGIGGWSHGGFMAAWAVGHTDRFAAAMVGAGVSDWGMLAATGEWGVFEAALGGSIGWEGVGPHRHDELSPISYASAIRTPVLIVHGADDTNVPLSQAEYLHRALRRFGVEHEYVVYPRENHSFRERDHQLDLLRRTRGWFDRWLMPPTDST</sequence>
<name>A0ABP9RSN1_9ACTN</name>
<accession>A0ABP9RSN1</accession>
<feature type="compositionally biased region" description="Basic and acidic residues" evidence="2">
    <location>
        <begin position="147"/>
        <end position="156"/>
    </location>
</feature>
<dbReference type="InterPro" id="IPR011042">
    <property type="entry name" value="6-blade_b-propeller_TolB-like"/>
</dbReference>
<dbReference type="Gene3D" id="2.120.10.30">
    <property type="entry name" value="TolB, C-terminal domain"/>
    <property type="match status" value="1"/>
</dbReference>
<gene>
    <name evidence="4" type="ORF">GCM10023322_30390</name>
</gene>
<keyword evidence="1" id="KW-0378">Hydrolase</keyword>